<keyword evidence="1" id="KW-1133">Transmembrane helix</keyword>
<dbReference type="SUPFAM" id="SSF55874">
    <property type="entry name" value="ATPase domain of HSP90 chaperone/DNA topoisomerase II/histidine kinase"/>
    <property type="match status" value="1"/>
</dbReference>
<name>A0A5B2ZAD0_9GAMM</name>
<evidence type="ECO:0000259" key="2">
    <source>
        <dbReference type="PROSITE" id="PS50109"/>
    </source>
</evidence>
<dbReference type="InterPro" id="IPR050640">
    <property type="entry name" value="Bact_2-comp_sensor_kinase"/>
</dbReference>
<reference evidence="3 4" key="1">
    <citation type="submission" date="2019-09" db="EMBL/GenBank/DDBJ databases">
        <title>Arenimonas chukotkensis sp. nov., a bacterium isolated from Chukotka hot spring, Arctic region, Russia.</title>
        <authorList>
            <person name="Zayulina K.S."/>
            <person name="Prokofeva M.I."/>
            <person name="Elcheninov A.G."/>
            <person name="Novikov A."/>
            <person name="Kochetkova T.V."/>
            <person name="Kublanov I.V."/>
        </authorList>
    </citation>
    <scope>NUCLEOTIDE SEQUENCE [LARGE SCALE GENOMIC DNA]</scope>
    <source>
        <strain evidence="3 4">3729k</strain>
    </source>
</reference>
<protein>
    <submittedName>
        <fullName evidence="3">Sensor histidine kinase</fullName>
    </submittedName>
</protein>
<dbReference type="InterPro" id="IPR036890">
    <property type="entry name" value="HATPase_C_sf"/>
</dbReference>
<proteinExistence type="predicted"/>
<sequence>MAAASEDTQTRRLFWWLQTGGWAGYASLSYLQALAHGKPPGYWRLSVGVAIAGFIVTLGVRAVLRRAWGQPLRVFIPVAALCVAVATALVGSAYVGLLLDWCGDECWPSSRLGFLASGTGQFYVVLSWVGFYVGLKYYRQLQQQTRQALAANAMAHQAQLKMLRYQLNPHFLFNTLNAISTLILDRQNGTANQMVQGLSAFLRHSLDSDPMQRVTLKQELDALNLYLGIERIRFADRLQVETRIEPECYSALLPSLLLQPLVENAIKYAIARMVEGGRLRISAWRREDRLVLQVADNGPGMAGPEAAGAGHASGNGNGAGVGLKNTRERLRVLYGDRQSVEVGRAPEGGVQVSLEIPFETGGAPRE</sequence>
<feature type="transmembrane region" description="Helical" evidence="1">
    <location>
        <begin position="119"/>
        <end position="138"/>
    </location>
</feature>
<organism evidence="3 4">
    <name type="scientific">Arenimonas fontis</name>
    <dbReference type="NCBI Taxonomy" id="2608255"/>
    <lineage>
        <taxon>Bacteria</taxon>
        <taxon>Pseudomonadati</taxon>
        <taxon>Pseudomonadota</taxon>
        <taxon>Gammaproteobacteria</taxon>
        <taxon>Lysobacterales</taxon>
        <taxon>Lysobacteraceae</taxon>
        <taxon>Arenimonas</taxon>
    </lineage>
</organism>
<dbReference type="PANTHER" id="PTHR34220">
    <property type="entry name" value="SENSOR HISTIDINE KINASE YPDA"/>
    <property type="match status" value="1"/>
</dbReference>
<dbReference type="InterPro" id="IPR010559">
    <property type="entry name" value="Sig_transdc_His_kin_internal"/>
</dbReference>
<feature type="transmembrane region" description="Helical" evidence="1">
    <location>
        <begin position="12"/>
        <end position="31"/>
    </location>
</feature>
<reference evidence="3 4" key="2">
    <citation type="submission" date="2019-09" db="EMBL/GenBank/DDBJ databases">
        <authorList>
            <person name="Mazur A."/>
        </authorList>
    </citation>
    <scope>NUCLEOTIDE SEQUENCE [LARGE SCALE GENOMIC DNA]</scope>
    <source>
        <strain evidence="3 4">3729k</strain>
    </source>
</reference>
<dbReference type="EMBL" id="VUOD01000009">
    <property type="protein sequence ID" value="KAA2284164.1"/>
    <property type="molecule type" value="Genomic_DNA"/>
</dbReference>
<keyword evidence="3" id="KW-0808">Transferase</keyword>
<evidence type="ECO:0000313" key="4">
    <source>
        <dbReference type="Proteomes" id="UP000322165"/>
    </source>
</evidence>
<dbReference type="Gene3D" id="3.30.565.10">
    <property type="entry name" value="Histidine kinase-like ATPase, C-terminal domain"/>
    <property type="match status" value="1"/>
</dbReference>
<dbReference type="Proteomes" id="UP000322165">
    <property type="component" value="Unassembled WGS sequence"/>
</dbReference>
<feature type="transmembrane region" description="Helical" evidence="1">
    <location>
        <begin position="43"/>
        <end position="64"/>
    </location>
</feature>
<evidence type="ECO:0000256" key="1">
    <source>
        <dbReference type="SAM" id="Phobius"/>
    </source>
</evidence>
<dbReference type="PANTHER" id="PTHR34220:SF7">
    <property type="entry name" value="SENSOR HISTIDINE KINASE YPDA"/>
    <property type="match status" value="1"/>
</dbReference>
<dbReference type="RefSeq" id="WP_149861169.1">
    <property type="nucleotide sequence ID" value="NZ_VUOD01000009.1"/>
</dbReference>
<dbReference type="SMART" id="SM00387">
    <property type="entry name" value="HATPase_c"/>
    <property type="match status" value="1"/>
</dbReference>
<keyword evidence="3" id="KW-0418">Kinase</keyword>
<dbReference type="InterPro" id="IPR003594">
    <property type="entry name" value="HATPase_dom"/>
</dbReference>
<feature type="transmembrane region" description="Helical" evidence="1">
    <location>
        <begin position="76"/>
        <end position="99"/>
    </location>
</feature>
<comment type="caution">
    <text evidence="3">The sequence shown here is derived from an EMBL/GenBank/DDBJ whole genome shotgun (WGS) entry which is preliminary data.</text>
</comment>
<evidence type="ECO:0000313" key="3">
    <source>
        <dbReference type="EMBL" id="KAA2284164.1"/>
    </source>
</evidence>
<accession>A0A5B2ZAD0</accession>
<keyword evidence="4" id="KW-1185">Reference proteome</keyword>
<dbReference type="GO" id="GO:0000155">
    <property type="term" value="F:phosphorelay sensor kinase activity"/>
    <property type="evidence" value="ECO:0007669"/>
    <property type="project" value="InterPro"/>
</dbReference>
<feature type="domain" description="Histidine kinase" evidence="2">
    <location>
        <begin position="257"/>
        <end position="360"/>
    </location>
</feature>
<dbReference type="GO" id="GO:0016020">
    <property type="term" value="C:membrane"/>
    <property type="evidence" value="ECO:0007669"/>
    <property type="project" value="InterPro"/>
</dbReference>
<dbReference type="PROSITE" id="PS50109">
    <property type="entry name" value="HIS_KIN"/>
    <property type="match status" value="1"/>
</dbReference>
<dbReference type="Pfam" id="PF02518">
    <property type="entry name" value="HATPase_c"/>
    <property type="match status" value="1"/>
</dbReference>
<keyword evidence="1" id="KW-0472">Membrane</keyword>
<dbReference type="InterPro" id="IPR005467">
    <property type="entry name" value="His_kinase_dom"/>
</dbReference>
<gene>
    <name evidence="3" type="ORF">F0415_10470</name>
</gene>
<dbReference type="Pfam" id="PF06580">
    <property type="entry name" value="His_kinase"/>
    <property type="match status" value="1"/>
</dbReference>
<dbReference type="AlphaFoldDB" id="A0A5B2ZAD0"/>
<keyword evidence="1" id="KW-0812">Transmembrane</keyword>